<comment type="caution">
    <text evidence="2">The sequence shown here is derived from an EMBL/GenBank/DDBJ whole genome shotgun (WGS) entry which is preliminary data.</text>
</comment>
<keyword evidence="3" id="KW-1185">Reference proteome</keyword>
<gene>
    <name evidence="2" type="ORF">ACFPM7_24275</name>
</gene>
<proteinExistence type="predicted"/>
<feature type="transmembrane region" description="Helical" evidence="1">
    <location>
        <begin position="7"/>
        <end position="27"/>
    </location>
</feature>
<evidence type="ECO:0000313" key="3">
    <source>
        <dbReference type="Proteomes" id="UP001596157"/>
    </source>
</evidence>
<dbReference type="EMBL" id="JBHSKF010000015">
    <property type="protein sequence ID" value="MFC5290185.1"/>
    <property type="molecule type" value="Genomic_DNA"/>
</dbReference>
<evidence type="ECO:0000313" key="2">
    <source>
        <dbReference type="EMBL" id="MFC5290185.1"/>
    </source>
</evidence>
<name>A0ABW0EVB6_9PSEU</name>
<protein>
    <submittedName>
        <fullName evidence="2">Uncharacterized protein</fullName>
    </submittedName>
</protein>
<feature type="transmembrane region" description="Helical" evidence="1">
    <location>
        <begin position="33"/>
        <end position="54"/>
    </location>
</feature>
<keyword evidence="1" id="KW-1133">Transmembrane helix</keyword>
<reference evidence="3" key="1">
    <citation type="journal article" date="2019" name="Int. J. Syst. Evol. Microbiol.">
        <title>The Global Catalogue of Microorganisms (GCM) 10K type strain sequencing project: providing services to taxonomists for standard genome sequencing and annotation.</title>
        <authorList>
            <consortium name="The Broad Institute Genomics Platform"/>
            <consortium name="The Broad Institute Genome Sequencing Center for Infectious Disease"/>
            <person name="Wu L."/>
            <person name="Ma J."/>
        </authorList>
    </citation>
    <scope>NUCLEOTIDE SEQUENCE [LARGE SCALE GENOMIC DNA]</scope>
    <source>
        <strain evidence="3">CCUG 59778</strain>
    </source>
</reference>
<keyword evidence="1" id="KW-0812">Transmembrane</keyword>
<evidence type="ECO:0000256" key="1">
    <source>
        <dbReference type="SAM" id="Phobius"/>
    </source>
</evidence>
<dbReference type="RefSeq" id="WP_378250067.1">
    <property type="nucleotide sequence ID" value="NZ_JBHSKF010000015.1"/>
</dbReference>
<accession>A0ABW0EVB6</accession>
<organism evidence="2 3">
    <name type="scientific">Actinokineospora guangxiensis</name>
    <dbReference type="NCBI Taxonomy" id="1490288"/>
    <lineage>
        <taxon>Bacteria</taxon>
        <taxon>Bacillati</taxon>
        <taxon>Actinomycetota</taxon>
        <taxon>Actinomycetes</taxon>
        <taxon>Pseudonocardiales</taxon>
        <taxon>Pseudonocardiaceae</taxon>
        <taxon>Actinokineospora</taxon>
    </lineage>
</organism>
<sequence>MDEAARWWAPAGVVAAALVLPFAVRLLLDVPDWATLVVLLLSVAGAVVVVRQIAFQREQRVLRAEAARERQVKVTAKEEPPPREEHHVPAIPIDSAEPYYRFTLSCTVCWRLNAPLPQHANPRGLAVHAVLERARQVTVQGSPVDVDGVLVRLAAELGAPLADRSGQITAWAEDVGLVVPHEDAERLKRLADVRKEKQIRESERELELAARAYLTDEVLSDPGRAVVWWLARHPEQIREAAELLPVFAQLSAAAHGKEVYLERVDRPRLEGDHPGGPNT</sequence>
<dbReference type="Proteomes" id="UP001596157">
    <property type="component" value="Unassembled WGS sequence"/>
</dbReference>
<keyword evidence="1" id="KW-0472">Membrane</keyword>